<dbReference type="Pfam" id="PF23344">
    <property type="entry name" value="ZP-N"/>
    <property type="match status" value="1"/>
</dbReference>
<evidence type="ECO:0000313" key="4">
    <source>
        <dbReference type="RefSeq" id="XP_031440924.1"/>
    </source>
</evidence>
<name>A0A6P8GNW9_CLUHA</name>
<evidence type="ECO:0000259" key="2">
    <source>
        <dbReference type="PROSITE" id="PS51034"/>
    </source>
</evidence>
<dbReference type="OrthoDB" id="8945590at2759"/>
<keyword evidence="1" id="KW-0732">Signal</keyword>
<proteinExistence type="predicted"/>
<dbReference type="Proteomes" id="UP000515152">
    <property type="component" value="Chromosome 18"/>
</dbReference>
<protein>
    <submittedName>
        <fullName evidence="4">Uncharacterized protein LOC105907158 isoform X1</fullName>
    </submittedName>
</protein>
<dbReference type="InterPro" id="IPR055356">
    <property type="entry name" value="ZP-N"/>
</dbReference>
<evidence type="ECO:0000313" key="3">
    <source>
        <dbReference type="Proteomes" id="UP000515152"/>
    </source>
</evidence>
<dbReference type="KEGG" id="char:105907158"/>
<dbReference type="AlphaFoldDB" id="A0A6P8GNW9"/>
<gene>
    <name evidence="4" type="primary">LOC105907158</name>
</gene>
<dbReference type="Gene3D" id="2.60.40.3210">
    <property type="entry name" value="Zona pellucida, ZP-N domain"/>
    <property type="match status" value="1"/>
</dbReference>
<reference evidence="4" key="1">
    <citation type="submission" date="2025-08" db="UniProtKB">
        <authorList>
            <consortium name="RefSeq"/>
        </authorList>
    </citation>
    <scope>IDENTIFICATION</scope>
</reference>
<sequence>MAVGPYVGVGVILTVILTNFKCAGNVDVFDTKCQDDHLRIFVPLSGDVEPCFKAIGANGQFPITTDGGAQCGYSYSVYPMLAHAVLQASYFSCYTQNEDDLIFTFNFHLIMIDNDEEVVHNITKTCSPSHTWSHREVTCEKNYMEVSVQTDLPCPHTHTLTDVELASALPMAQEAATSAWQVMFLRQGEEPVVMSVHEAEDLGYFLAVTPGRVVFRTAYGQQHSTIDMVSGLAVEVIRPALFLRQRLTTMMVDLVAACTLDHEFHECALIWKTPTVMVPLVSDLSGFRSKQVDFDVNGKRLDPQMIEERGYTVDVGPEIVEVTIPYAAEGGTRKTFVMDNTYHEFYSVTLHYEHIFTTDNGTLENRLCQHTYMATPVLCHTPFTIDLTVLEDRVFTVYVGNFPFDVELVSVSLNGMVMTVPDATQNGYQVSKVTHDNDTYAYTVLVPFEDPIVSKLYFVEGVREYSLNINYTLRILPQEEYYFYLATVVAQIMDVYPPYFNGLCMEDGIKFRIDHQEFDHLWEAGVGPFPLTQELADTRGYIMNNDNQSLTLDVPLFTLGYMYEAVSLEQFLATFEILIRDAKSLEVVQSSAKTCQFATTALLVCSPDGIVTVVCDLSKAKPDAFPSQTSLLDTTCKPKEVDGTRVLYEFALNSCGTRVQITKDLVIYENEITFEESFTPEEKPVITRDSPYRVILRCIYPVHVVGRLFAERTFQSQTPGLGTLQIENPLKTPVTVPPKVETITTAPTSTQRPAKYVPLFSWS</sequence>
<dbReference type="PANTHER" id="PTHR47130:SF6">
    <property type="entry name" value="EGG ENVELOPE GLYCOPROTEIN-LIKE PRECURSOR"/>
    <property type="match status" value="1"/>
</dbReference>
<dbReference type="InterPro" id="IPR058876">
    <property type="entry name" value="Ig-like_ZP"/>
</dbReference>
<dbReference type="PANTHER" id="PTHR47130">
    <property type="entry name" value="SI:DKEY-19B23.11-RELATED"/>
    <property type="match status" value="1"/>
</dbReference>
<dbReference type="PROSITE" id="PS51034">
    <property type="entry name" value="ZP_2"/>
    <property type="match status" value="1"/>
</dbReference>
<feature type="domain" description="ZP" evidence="2">
    <location>
        <begin position="604"/>
        <end position="763"/>
    </location>
</feature>
<evidence type="ECO:0000256" key="1">
    <source>
        <dbReference type="SAM" id="SignalP"/>
    </source>
</evidence>
<organism evidence="3 4">
    <name type="scientific">Clupea harengus</name>
    <name type="common">Atlantic herring</name>
    <dbReference type="NCBI Taxonomy" id="7950"/>
    <lineage>
        <taxon>Eukaryota</taxon>
        <taxon>Metazoa</taxon>
        <taxon>Chordata</taxon>
        <taxon>Craniata</taxon>
        <taxon>Vertebrata</taxon>
        <taxon>Euteleostomi</taxon>
        <taxon>Actinopterygii</taxon>
        <taxon>Neopterygii</taxon>
        <taxon>Teleostei</taxon>
        <taxon>Clupei</taxon>
        <taxon>Clupeiformes</taxon>
        <taxon>Clupeoidei</taxon>
        <taxon>Clupeidae</taxon>
        <taxon>Clupea</taxon>
    </lineage>
</organism>
<feature type="signal peptide" evidence="1">
    <location>
        <begin position="1"/>
        <end position="23"/>
    </location>
</feature>
<keyword evidence="3" id="KW-1185">Reference proteome</keyword>
<dbReference type="InterPro" id="IPR001507">
    <property type="entry name" value="ZP_dom"/>
</dbReference>
<dbReference type="GeneID" id="105907158"/>
<accession>A0A6P8GNW9</accession>
<dbReference type="Pfam" id="PF26562">
    <property type="entry name" value="Ig-like"/>
    <property type="match status" value="1"/>
</dbReference>
<feature type="chain" id="PRO_5028230422" evidence="1">
    <location>
        <begin position="24"/>
        <end position="763"/>
    </location>
</feature>
<dbReference type="RefSeq" id="XP_031440924.1">
    <property type="nucleotide sequence ID" value="XM_031585064.2"/>
</dbReference>